<dbReference type="GO" id="GO:0016747">
    <property type="term" value="F:acyltransferase activity, transferring groups other than amino-acyl groups"/>
    <property type="evidence" value="ECO:0007669"/>
    <property type="project" value="InterPro"/>
</dbReference>
<dbReference type="RefSeq" id="WP_089686305.1">
    <property type="nucleotide sequence ID" value="NZ_FNFO01000010.1"/>
</dbReference>
<dbReference type="PANTHER" id="PTHR11877:SF46">
    <property type="entry name" value="TYPE III POLYKETIDE SYNTHASE A"/>
    <property type="match status" value="1"/>
</dbReference>
<evidence type="ECO:0000259" key="4">
    <source>
        <dbReference type="Pfam" id="PF00195"/>
    </source>
</evidence>
<dbReference type="PANTHER" id="PTHR11877">
    <property type="entry name" value="HYDROXYMETHYLGLUTARYL-COA SYNTHASE"/>
    <property type="match status" value="1"/>
</dbReference>
<reference evidence="6 7" key="1">
    <citation type="submission" date="2016-10" db="EMBL/GenBank/DDBJ databases">
        <authorList>
            <person name="de Groot N.N."/>
        </authorList>
    </citation>
    <scope>NUCLEOTIDE SEQUENCE [LARGE SCALE GENOMIC DNA]</scope>
    <source>
        <strain evidence="6 7">DSM 25186</strain>
    </source>
</reference>
<evidence type="ECO:0000313" key="6">
    <source>
        <dbReference type="EMBL" id="SDM11571.1"/>
    </source>
</evidence>
<evidence type="ECO:0000259" key="5">
    <source>
        <dbReference type="Pfam" id="PF02797"/>
    </source>
</evidence>
<feature type="domain" description="Chalcone/stilbene synthase C-terminal" evidence="5">
    <location>
        <begin position="247"/>
        <end position="375"/>
    </location>
</feature>
<evidence type="ECO:0000256" key="3">
    <source>
        <dbReference type="PIRSR" id="PIRSR000451-1"/>
    </source>
</evidence>
<dbReference type="InterPro" id="IPR011141">
    <property type="entry name" value="Polyketide_synthase_type-III"/>
</dbReference>
<dbReference type="InterPro" id="IPR001099">
    <property type="entry name" value="Chalcone/stilbene_synt_N"/>
</dbReference>
<dbReference type="InterPro" id="IPR016039">
    <property type="entry name" value="Thiolase-like"/>
</dbReference>
<keyword evidence="7" id="KW-1185">Reference proteome</keyword>
<keyword evidence="2" id="KW-0808">Transferase</keyword>
<evidence type="ECO:0000313" key="7">
    <source>
        <dbReference type="Proteomes" id="UP000198510"/>
    </source>
</evidence>
<dbReference type="SUPFAM" id="SSF53901">
    <property type="entry name" value="Thiolase-like"/>
    <property type="match status" value="1"/>
</dbReference>
<dbReference type="STRING" id="1075417.SAMN05421823_110208"/>
<accession>A0A1G9QL66</accession>
<dbReference type="Pfam" id="PF00195">
    <property type="entry name" value="Chal_sti_synt_N"/>
    <property type="match status" value="1"/>
</dbReference>
<dbReference type="EMBL" id="FNFO01000010">
    <property type="protein sequence ID" value="SDM11571.1"/>
    <property type="molecule type" value="Genomic_DNA"/>
</dbReference>
<dbReference type="Pfam" id="PF02797">
    <property type="entry name" value="Chal_sti_synt_C"/>
    <property type="match status" value="1"/>
</dbReference>
<dbReference type="AlphaFoldDB" id="A0A1G9QL66"/>
<organism evidence="6 7">
    <name type="scientific">Catalinimonas alkaloidigena</name>
    <dbReference type="NCBI Taxonomy" id="1075417"/>
    <lineage>
        <taxon>Bacteria</taxon>
        <taxon>Pseudomonadati</taxon>
        <taxon>Bacteroidota</taxon>
        <taxon>Cytophagia</taxon>
        <taxon>Cytophagales</taxon>
        <taxon>Catalimonadaceae</taxon>
        <taxon>Catalinimonas</taxon>
    </lineage>
</organism>
<name>A0A1G9QL66_9BACT</name>
<feature type="active site" description="Acyl-thioester intermediate" evidence="3">
    <location>
        <position position="158"/>
    </location>
</feature>
<evidence type="ECO:0000256" key="2">
    <source>
        <dbReference type="ARBA" id="ARBA00022679"/>
    </source>
</evidence>
<feature type="domain" description="Chalcone/stilbene synthase N-terminal" evidence="4">
    <location>
        <begin position="3"/>
        <end position="218"/>
    </location>
</feature>
<dbReference type="InterPro" id="IPR012328">
    <property type="entry name" value="Chalcone/stilbene_synt_C"/>
</dbReference>
<dbReference type="Proteomes" id="UP000198510">
    <property type="component" value="Unassembled WGS sequence"/>
</dbReference>
<protein>
    <submittedName>
        <fullName evidence="6">Predicted naringenin-chalcone synthase</fullName>
    </submittedName>
</protein>
<dbReference type="PIRSF" id="PIRSF000451">
    <property type="entry name" value="PKS_III"/>
    <property type="match status" value="1"/>
</dbReference>
<dbReference type="CDD" id="cd00831">
    <property type="entry name" value="CHS_like"/>
    <property type="match status" value="1"/>
</dbReference>
<proteinExistence type="inferred from homology"/>
<sequence length="380" mass="42145">MSLIVSIGTAVPPYKNQQAAIASFMEDAYQETPGALRKLRFLHEHSGIDTRHSVLADFSQQLGERLFFPVPHMNGSEPKVDRRMEEYERQALPLATEAIHEAVKSLATVGEALKTDEITHLITVSCTGLVAPGLDVALVQQLGLPPDVWRTSVNFLGCNAAFHALKQADLICRTDNQAVVLVICVELCTLHFQPSEQSDHLLANSLFADGAAASVITSTTQARQKGWSGLHIDGFYGTLAHEGKEAMGWFVTPKGFVMTLSNRVPSLLLKHCNDMLERALARFRLQREQIGHWAIHPGGKKILDAVQEAFRLEDRDMQTSREVLQHFGNMSSPTILFVLRHYLEARLEIRRAGQQLAKLFAVGFGPGLSMESAIFSYVYD</sequence>
<evidence type="ECO:0000256" key="1">
    <source>
        <dbReference type="ARBA" id="ARBA00005531"/>
    </source>
</evidence>
<dbReference type="OrthoDB" id="9786288at2"/>
<dbReference type="Gene3D" id="3.40.47.10">
    <property type="match status" value="2"/>
</dbReference>
<dbReference type="GO" id="GO:0030639">
    <property type="term" value="P:polyketide biosynthetic process"/>
    <property type="evidence" value="ECO:0007669"/>
    <property type="project" value="TreeGrafter"/>
</dbReference>
<gene>
    <name evidence="6" type="ORF">SAMN05421823_110208</name>
</gene>
<comment type="similarity">
    <text evidence="1">Belongs to the thiolase-like superfamily. Chalcone/stilbene synthases family.</text>
</comment>